<keyword evidence="3" id="KW-1185">Reference proteome</keyword>
<evidence type="ECO:0000313" key="3">
    <source>
        <dbReference type="Proteomes" id="UP000799766"/>
    </source>
</evidence>
<evidence type="ECO:0000313" key="2">
    <source>
        <dbReference type="EMBL" id="KAF2457561.1"/>
    </source>
</evidence>
<feature type="compositionally biased region" description="Basic and acidic residues" evidence="1">
    <location>
        <begin position="168"/>
        <end position="180"/>
    </location>
</feature>
<feature type="compositionally biased region" description="Low complexity" evidence="1">
    <location>
        <begin position="1"/>
        <end position="47"/>
    </location>
</feature>
<reference evidence="2" key="1">
    <citation type="journal article" date="2020" name="Stud. Mycol.">
        <title>101 Dothideomycetes genomes: a test case for predicting lifestyles and emergence of pathogens.</title>
        <authorList>
            <person name="Haridas S."/>
            <person name="Albert R."/>
            <person name="Binder M."/>
            <person name="Bloem J."/>
            <person name="Labutti K."/>
            <person name="Salamov A."/>
            <person name="Andreopoulos B."/>
            <person name="Baker S."/>
            <person name="Barry K."/>
            <person name="Bills G."/>
            <person name="Bluhm B."/>
            <person name="Cannon C."/>
            <person name="Castanera R."/>
            <person name="Culley D."/>
            <person name="Daum C."/>
            <person name="Ezra D."/>
            <person name="Gonzalez J."/>
            <person name="Henrissat B."/>
            <person name="Kuo A."/>
            <person name="Liang C."/>
            <person name="Lipzen A."/>
            <person name="Lutzoni F."/>
            <person name="Magnuson J."/>
            <person name="Mondo S."/>
            <person name="Nolan M."/>
            <person name="Ohm R."/>
            <person name="Pangilinan J."/>
            <person name="Park H.-J."/>
            <person name="Ramirez L."/>
            <person name="Alfaro M."/>
            <person name="Sun H."/>
            <person name="Tritt A."/>
            <person name="Yoshinaga Y."/>
            <person name="Zwiers L.-H."/>
            <person name="Turgeon B."/>
            <person name="Goodwin S."/>
            <person name="Spatafora J."/>
            <person name="Crous P."/>
            <person name="Grigoriev I."/>
        </authorList>
    </citation>
    <scope>NUCLEOTIDE SEQUENCE</scope>
    <source>
        <strain evidence="2">ATCC 16933</strain>
    </source>
</reference>
<gene>
    <name evidence="2" type="ORF">BDY21DRAFT_391574</name>
</gene>
<feature type="region of interest" description="Disordered" evidence="1">
    <location>
        <begin position="82"/>
        <end position="135"/>
    </location>
</feature>
<name>A0A6A6P0K1_9PEZI</name>
<feature type="region of interest" description="Disordered" evidence="1">
    <location>
        <begin position="1"/>
        <end position="67"/>
    </location>
</feature>
<dbReference type="AlphaFoldDB" id="A0A6A6P0K1"/>
<feature type="compositionally biased region" description="Polar residues" evidence="1">
    <location>
        <begin position="181"/>
        <end position="191"/>
    </location>
</feature>
<organism evidence="2 3">
    <name type="scientific">Lineolata rhizophorae</name>
    <dbReference type="NCBI Taxonomy" id="578093"/>
    <lineage>
        <taxon>Eukaryota</taxon>
        <taxon>Fungi</taxon>
        <taxon>Dikarya</taxon>
        <taxon>Ascomycota</taxon>
        <taxon>Pezizomycotina</taxon>
        <taxon>Dothideomycetes</taxon>
        <taxon>Dothideomycetes incertae sedis</taxon>
        <taxon>Lineolatales</taxon>
        <taxon>Lineolataceae</taxon>
        <taxon>Lineolata</taxon>
    </lineage>
</organism>
<proteinExistence type="predicted"/>
<dbReference type="EMBL" id="MU001680">
    <property type="protein sequence ID" value="KAF2457561.1"/>
    <property type="molecule type" value="Genomic_DNA"/>
</dbReference>
<dbReference type="Proteomes" id="UP000799766">
    <property type="component" value="Unassembled WGS sequence"/>
</dbReference>
<evidence type="ECO:0000256" key="1">
    <source>
        <dbReference type="SAM" id="MobiDB-lite"/>
    </source>
</evidence>
<feature type="region of interest" description="Disordered" evidence="1">
    <location>
        <begin position="166"/>
        <end position="191"/>
    </location>
</feature>
<accession>A0A6A6P0K1</accession>
<sequence length="191" mass="19309">MTSGYDAPAAAAAAAATQATTSTAATADAQATDVGPSTSAAASPSSPSKKRRRSATTPDDDVETLVEPGLAAAMGFAAFAEAHPARRRPGGSGDAVTAGPSAAGQGRGRRGAKGAKAAEAADPEMRDVGAKGGAQGDKGWFRPSFIEDPWAALLADITVAAQLERDEENSGHTKHLREYKSPSSVNRTIYA</sequence>
<protein>
    <submittedName>
        <fullName evidence="2">Uncharacterized protein</fullName>
    </submittedName>
</protein>